<accession>A0ABV1T5P6</accession>
<proteinExistence type="predicted"/>
<dbReference type="EMBL" id="JBEOZY010000063">
    <property type="protein sequence ID" value="MER6169316.1"/>
    <property type="molecule type" value="Genomic_DNA"/>
</dbReference>
<reference evidence="1 2" key="1">
    <citation type="submission" date="2024-06" db="EMBL/GenBank/DDBJ databases">
        <title>The Natural Products Discovery Center: Release of the First 8490 Sequenced Strains for Exploring Actinobacteria Biosynthetic Diversity.</title>
        <authorList>
            <person name="Kalkreuter E."/>
            <person name="Kautsar S.A."/>
            <person name="Yang D."/>
            <person name="Bader C.D."/>
            <person name="Teijaro C.N."/>
            <person name="Fluegel L."/>
            <person name="Davis C.M."/>
            <person name="Simpson J.R."/>
            <person name="Lauterbach L."/>
            <person name="Steele A.D."/>
            <person name="Gui C."/>
            <person name="Meng S."/>
            <person name="Li G."/>
            <person name="Viehrig K."/>
            <person name="Ye F."/>
            <person name="Su P."/>
            <person name="Kiefer A.F."/>
            <person name="Nichols A."/>
            <person name="Cepeda A.J."/>
            <person name="Yan W."/>
            <person name="Fan B."/>
            <person name="Jiang Y."/>
            <person name="Adhikari A."/>
            <person name="Zheng C.-J."/>
            <person name="Schuster L."/>
            <person name="Cowan T.M."/>
            <person name="Smanski M.J."/>
            <person name="Chevrette M.G."/>
            <person name="De Carvalho L.P.S."/>
            <person name="Shen B."/>
        </authorList>
    </citation>
    <scope>NUCLEOTIDE SEQUENCE [LARGE SCALE GENOMIC DNA]</scope>
    <source>
        <strain evidence="1 2">NPDC001615</strain>
    </source>
</reference>
<protein>
    <submittedName>
        <fullName evidence="1">Uncharacterized protein</fullName>
    </submittedName>
</protein>
<sequence>MPQNPADALSEPLTREAVASAFDYLRAVQAGDTRTAGDLLADEPRMPAFLTGIAEGIVEAGTSLPGPDDDAPTWDSFTLEALGKVFLRALRRWQQAGPDAAPGIAQTVIDFATAILCEEHDDIAHALDVYELCAKGQLLLDARAASAAAYPVDATTP</sequence>
<keyword evidence="2" id="KW-1185">Reference proteome</keyword>
<gene>
    <name evidence="1" type="ORF">ABT188_33040</name>
</gene>
<organism evidence="1 2">
    <name type="scientific">Streptomyces violaceorubidus</name>
    <dbReference type="NCBI Taxonomy" id="284042"/>
    <lineage>
        <taxon>Bacteria</taxon>
        <taxon>Bacillati</taxon>
        <taxon>Actinomycetota</taxon>
        <taxon>Actinomycetes</taxon>
        <taxon>Kitasatosporales</taxon>
        <taxon>Streptomycetaceae</taxon>
        <taxon>Streptomyces</taxon>
    </lineage>
</organism>
<evidence type="ECO:0000313" key="1">
    <source>
        <dbReference type="EMBL" id="MER6169316.1"/>
    </source>
</evidence>
<dbReference type="Proteomes" id="UP001496720">
    <property type="component" value="Unassembled WGS sequence"/>
</dbReference>
<name>A0ABV1T5P6_9ACTN</name>
<evidence type="ECO:0000313" key="2">
    <source>
        <dbReference type="Proteomes" id="UP001496720"/>
    </source>
</evidence>
<comment type="caution">
    <text evidence="1">The sequence shown here is derived from an EMBL/GenBank/DDBJ whole genome shotgun (WGS) entry which is preliminary data.</text>
</comment>
<dbReference type="RefSeq" id="WP_352150495.1">
    <property type="nucleotide sequence ID" value="NZ_JBEOZY010000063.1"/>
</dbReference>